<dbReference type="Proteomes" id="UP001187192">
    <property type="component" value="Unassembled WGS sequence"/>
</dbReference>
<dbReference type="AlphaFoldDB" id="A0AA88E971"/>
<dbReference type="EMBL" id="BTGU01001010">
    <property type="protein sequence ID" value="GMN70049.1"/>
    <property type="molecule type" value="Genomic_DNA"/>
</dbReference>
<sequence length="97" mass="10754">MGHVEALPPKKKPSSIIEGQCLTTQRNMGHVEAPHQKNTPSDIMNCNETAKRFGEIVSIECGGYPNKSQGYRHVMNGSGNMVLNKMLKNKKQETTDI</sequence>
<gene>
    <name evidence="1" type="ORF">TIFTF001_039089</name>
    <name evidence="2" type="ORF">TIFTF001_039097</name>
</gene>
<evidence type="ECO:0000313" key="3">
    <source>
        <dbReference type="Proteomes" id="UP001187192"/>
    </source>
</evidence>
<dbReference type="EMBL" id="BTGU01001011">
    <property type="protein sequence ID" value="GMN70050.1"/>
    <property type="molecule type" value="Genomic_DNA"/>
</dbReference>
<comment type="caution">
    <text evidence="2">The sequence shown here is derived from an EMBL/GenBank/DDBJ whole genome shotgun (WGS) entry which is preliminary data.</text>
</comment>
<keyword evidence="3" id="KW-1185">Reference proteome</keyword>
<organism evidence="2 3">
    <name type="scientific">Ficus carica</name>
    <name type="common">Common fig</name>
    <dbReference type="NCBI Taxonomy" id="3494"/>
    <lineage>
        <taxon>Eukaryota</taxon>
        <taxon>Viridiplantae</taxon>
        <taxon>Streptophyta</taxon>
        <taxon>Embryophyta</taxon>
        <taxon>Tracheophyta</taxon>
        <taxon>Spermatophyta</taxon>
        <taxon>Magnoliopsida</taxon>
        <taxon>eudicotyledons</taxon>
        <taxon>Gunneridae</taxon>
        <taxon>Pentapetalae</taxon>
        <taxon>rosids</taxon>
        <taxon>fabids</taxon>
        <taxon>Rosales</taxon>
        <taxon>Moraceae</taxon>
        <taxon>Ficeae</taxon>
        <taxon>Ficus</taxon>
    </lineage>
</organism>
<evidence type="ECO:0000313" key="2">
    <source>
        <dbReference type="EMBL" id="GMN70050.1"/>
    </source>
</evidence>
<evidence type="ECO:0000313" key="1">
    <source>
        <dbReference type="EMBL" id="GMN70049.1"/>
    </source>
</evidence>
<reference evidence="2" key="1">
    <citation type="submission" date="2023-07" db="EMBL/GenBank/DDBJ databases">
        <title>draft genome sequence of fig (Ficus carica).</title>
        <authorList>
            <person name="Takahashi T."/>
            <person name="Nishimura K."/>
        </authorList>
    </citation>
    <scope>NUCLEOTIDE SEQUENCE</scope>
</reference>
<protein>
    <submittedName>
        <fullName evidence="2">Uncharacterized protein</fullName>
    </submittedName>
</protein>
<accession>A0AA88E971</accession>
<proteinExistence type="predicted"/>
<name>A0AA88E971_FICCA</name>